<evidence type="ECO:0000256" key="1">
    <source>
        <dbReference type="SAM" id="MobiDB-lite"/>
    </source>
</evidence>
<evidence type="ECO:0000313" key="3">
    <source>
        <dbReference type="Proteomes" id="UP001596390"/>
    </source>
</evidence>
<dbReference type="Proteomes" id="UP001596390">
    <property type="component" value="Unassembled WGS sequence"/>
</dbReference>
<name>A0ABD5YP73_9EURY</name>
<sequence length="2006" mass="208598">MTDGNRRKKAQAVFFSLVMVLSMVGGTVAFAGSAAAATEASVTQDSSGPTYVAPGDTNVSVQAITVDGGSGDGTDLEINNFTVSNTGTADNNDITAIDIYEEDGSTGGFQSDEDTQVDGPVTTFGSAIGDNEQATNPVTTVADGTSQKFYVVVELAGDATDGNTLQTSTEVRTTTDSGTTFDSSAPDSVTVSAGSATTIDAGAPSLDDAKQTSRTTVDVNISDSRSGINKTTIDATDFSLSTGSVASIDKSGVTDGETGKQTVTLTLDSAINQATDVSINTSGGSIADKVGNELTSGDDAPVTAADTISPDISNVQLSNDESGNLVLTFESNEALDTDPADISVSVDAPLNNDEYTYEESDFRVSGSGPYTYTLDVTQPYDDSKGTYTATVDDAIDAADNNGGVNGDGSGLTDDYVLGNARAASISAQPNGDSQTSTHTAKVTLDSQTDVSVFEVDYSVTDFDGDITDATVESFGVDTTGNDEIDTSLTADQVSYADGSVLTVENTSGVTIDAGDQLILKYSGVTNPSSDTDVGLNLDPSTSDVAVTRTLSIGDTSPPTVQDVSISGTSVDDGEAYDESVNGTSLGFKVEFNKGLDTSTEPTVGFTVGGEAVELTNTNFEDEDATDDVYNGSVDINVDNAEASATVDVSGAVGTDGNTQDGTDSRTFEIDTASLGIVSAETAENADEDDADKVVVTLNDTYSSASDPDFSVTDDDDSNVPIDTVVTDTGDDTKLNLTFTSENSLAANATPNVTLETEGGIQDDAGNPVASSEKVEATDGVAPDITDFSHSVSGDQVTLTVAADEPLNTSAIEVELTNGDTTTVTDFDPTDSQNTYDATTTVDDADWTADLTQAEDEAGNDGADPVGTISPSVDTSGPSFELVTPADDPTTDKDNIDIEISDQTGVNTSSTYITVEDADGVVLDNARAAPTGSNIEIAQDADVDTDGDDPEDDLSIDNLDLADGQVNITVESDDTNGASNSTEFTYEVDTQVDSGEVVAPSDTVYKPTDGTLQVKYNYVDSNVDVVDIELNDVDGDENTVTYDINDGDYVDDGTNKTVTLDLANADSNEIVGDTDYRVDVTVDDSLGNDETYTTGDEDVVIDDTEPGTSDFSADDTTDPQTNFSFDIDEDDGTDSGVDASTIDLEVNQSDETLFEGTTADAAVSFDSGTLTFDTAEAGISYTDATPVHINVSVSDNVGNTLDTSDTDGPAHDFTVNDVDPVVDSVETEAGTDTVEVTFNEGVYANADGTGAVNATDFAYQSNNGGATAVDSVAHEAGDSVAVLTLDADVAASDIGSDLISVNQNEVYDANAVAVDHTATTALADTTDPATPGLSVEGNVTAGNQADYDVDVIAPNASVADVAVKNTSSGDIFAQQSKDVSSGSAQFTFDLTNIENGDVTIEANVTDLGVDLTSENKVTTVPKDNVSATIESVQTNAGTDELDVTFSEDVKNVDGNLDAFDGENLTIDSVSGSDATYTLTVDESIAPSDIDNESVTVSATAQVTDIVGTQADTSAVALEDGDDPAFDGVARASNGSTTVDVTFTESVYNNTDGALSAENFTYVNNSGVNHTVDAVEHSAGDTTATITLNSSLTPDDFLNDEIEATINDSVDNQTTDSALIVEFVSVYDFEATNTTDSTAEEIQIGFTSDAELDTFTVDVTTEHDLVETESNAVDVELNESGFEETALDDGTFEYETNFTVPRDGNYDADLTSATAVSGLDAHVDESDDDASVDYADPTPIDAELTGANEVTVQFNEPVSEVDDYDVENITADGHSANTVKDGEAQNELVFTFGDVVATGDEQNIAFGEDTLDEDYGDDTSVTGTSEKVDTHEFDLKEGANFVSVPAEFGSLDISESEFSDMSVMTYENGEWVSYAPDKTDDNQDFESMEGGQGYVVTADSDATVDVTVRNEEPGDTAEDSTPGQQQLQEGWNLVGHWQEGAQPADDGAGGALDSVGGDSSATYAYEQANDGEFSYAPVTADDMFEPGEAYWVFVEDDEIYTASNYLAE</sequence>
<dbReference type="EMBL" id="JBHSZZ010000077">
    <property type="protein sequence ID" value="MFC7188190.1"/>
    <property type="molecule type" value="Genomic_DNA"/>
</dbReference>
<accession>A0ABD5YP73</accession>
<dbReference type="NCBIfam" id="TIGR04207">
    <property type="entry name" value="halo_sig_pep"/>
    <property type="match status" value="1"/>
</dbReference>
<dbReference type="InterPro" id="IPR026452">
    <property type="entry name" value="Surf_glycop_sig_pep"/>
</dbReference>
<keyword evidence="3" id="KW-1185">Reference proteome</keyword>
<organism evidence="2 3">
    <name type="scientific">Halorubrum yunnanense</name>
    <dbReference type="NCBI Taxonomy" id="1526162"/>
    <lineage>
        <taxon>Archaea</taxon>
        <taxon>Methanobacteriati</taxon>
        <taxon>Methanobacteriota</taxon>
        <taxon>Stenosarchaea group</taxon>
        <taxon>Halobacteria</taxon>
        <taxon>Halobacteriales</taxon>
        <taxon>Haloferacaceae</taxon>
        <taxon>Halorubrum</taxon>
    </lineage>
</organism>
<feature type="region of interest" description="Disordered" evidence="1">
    <location>
        <begin position="855"/>
        <end position="878"/>
    </location>
</feature>
<comment type="caution">
    <text evidence="2">The sequence shown here is derived from an EMBL/GenBank/DDBJ whole genome shotgun (WGS) entry which is preliminary data.</text>
</comment>
<feature type="region of interest" description="Disordered" evidence="1">
    <location>
        <begin position="1100"/>
        <end position="1119"/>
    </location>
</feature>
<dbReference type="RefSeq" id="WP_267665633.1">
    <property type="nucleotide sequence ID" value="NZ_JAODIX010000077.1"/>
</dbReference>
<proteinExistence type="predicted"/>
<gene>
    <name evidence="2" type="ORF">ACFQMK_15175</name>
</gene>
<evidence type="ECO:0000313" key="2">
    <source>
        <dbReference type="EMBL" id="MFC7188190.1"/>
    </source>
</evidence>
<feature type="compositionally biased region" description="Polar residues" evidence="1">
    <location>
        <begin position="868"/>
        <end position="877"/>
    </location>
</feature>
<reference evidence="2 3" key="1">
    <citation type="journal article" date="2019" name="Int. J. Syst. Evol. Microbiol.">
        <title>The Global Catalogue of Microorganisms (GCM) 10K type strain sequencing project: providing services to taxonomists for standard genome sequencing and annotation.</title>
        <authorList>
            <consortium name="The Broad Institute Genomics Platform"/>
            <consortium name="The Broad Institute Genome Sequencing Center for Infectious Disease"/>
            <person name="Wu L."/>
            <person name="Ma J."/>
        </authorList>
    </citation>
    <scope>NUCLEOTIDE SEQUENCE [LARGE SCALE GENOMIC DNA]</scope>
    <source>
        <strain evidence="2 3">Q85</strain>
    </source>
</reference>
<protein>
    <submittedName>
        <fullName evidence="2">Beta strand repeat-containing protein</fullName>
    </submittedName>
</protein>